<reference evidence="2 3" key="1">
    <citation type="journal article" date="2017" name="BMC Genomics">
        <title>Genomic analysis of methanogenic archaea reveals a shift towards energy conservation.</title>
        <authorList>
            <person name="Gilmore S.P."/>
            <person name="Henske J.K."/>
            <person name="Sexton J.A."/>
            <person name="Solomon K.V."/>
            <person name="Seppala S."/>
            <person name="Yoo J.I."/>
            <person name="Huyett L.M."/>
            <person name="Pressman A."/>
            <person name="Cogan J.Z."/>
            <person name="Kivenson V."/>
            <person name="Peng X."/>
            <person name="Tan Y."/>
            <person name="Valentine D.L."/>
            <person name="O'Malley M.A."/>
        </authorList>
    </citation>
    <scope>NUCLEOTIDE SEQUENCE [LARGE SCALE GENOMIC DNA]</scope>
    <source>
        <strain evidence="2 3">M.o.H.</strain>
    </source>
</reference>
<evidence type="ECO:0000313" key="2">
    <source>
        <dbReference type="EMBL" id="PAV03114.1"/>
    </source>
</evidence>
<comment type="caution">
    <text evidence="2">The sequence shown here is derived from an EMBL/GenBank/DDBJ whole genome shotgun (WGS) entry which is preliminary data.</text>
</comment>
<gene>
    <name evidence="2" type="ORF">ASJ80_07540</name>
</gene>
<protein>
    <submittedName>
        <fullName evidence="2">Uncharacterized protein</fullName>
    </submittedName>
</protein>
<name>A0A2A2H1C1_METBR</name>
<dbReference type="OrthoDB" id="82543at2157"/>
<keyword evidence="1" id="KW-1133">Transmembrane helix</keyword>
<organism evidence="2 3">
    <name type="scientific">Methanobacterium bryantii</name>
    <dbReference type="NCBI Taxonomy" id="2161"/>
    <lineage>
        <taxon>Archaea</taxon>
        <taxon>Methanobacteriati</taxon>
        <taxon>Methanobacteriota</taxon>
        <taxon>Methanomada group</taxon>
        <taxon>Methanobacteria</taxon>
        <taxon>Methanobacteriales</taxon>
        <taxon>Methanobacteriaceae</taxon>
        <taxon>Methanobacterium</taxon>
    </lineage>
</organism>
<evidence type="ECO:0000256" key="1">
    <source>
        <dbReference type="SAM" id="Phobius"/>
    </source>
</evidence>
<keyword evidence="3" id="KW-1185">Reference proteome</keyword>
<evidence type="ECO:0000313" key="3">
    <source>
        <dbReference type="Proteomes" id="UP000217784"/>
    </source>
</evidence>
<accession>A0A2A2H1C1</accession>
<sequence>MDQKGYLMSGLTFLLIIPVFLLMAVFVDMVHTGSETQSLGVQSDVTFYTAKDIEGNIPILTEKILQKTTDNVVKTGIPLTDSRNAIKSSLQEEMNQLSERYGNSGNINVTCRIWSVNPTSDPFKIEVNSTVYVQKGNVAHNEHISQNVSIIDSNYPIQDPLPFIKCKNYGKMTNTSTKICYGSSLASLLKVKHLKNANIYENATSPLFIKKCPYDPYINHGKSLHFVVLKNCIDNGYFHESSDGSCFLCRLEGKAVCYHYGFETFIVPSNSSDSRLMYAPCSIEHVIFDDYPYSGKGIVYYSNKSNYFKLFLDNGHRQKYGLPKY</sequence>
<keyword evidence="1" id="KW-0472">Membrane</keyword>
<dbReference type="Proteomes" id="UP000217784">
    <property type="component" value="Unassembled WGS sequence"/>
</dbReference>
<dbReference type="AlphaFoldDB" id="A0A2A2H1C1"/>
<proteinExistence type="predicted"/>
<dbReference type="RefSeq" id="WP_069583814.1">
    <property type="nucleotide sequence ID" value="NZ_LMVM01000040.1"/>
</dbReference>
<feature type="transmembrane region" description="Helical" evidence="1">
    <location>
        <begin position="6"/>
        <end position="27"/>
    </location>
</feature>
<keyword evidence="1" id="KW-0812">Transmembrane</keyword>
<dbReference type="EMBL" id="LMVM01000040">
    <property type="protein sequence ID" value="PAV03114.1"/>
    <property type="molecule type" value="Genomic_DNA"/>
</dbReference>